<keyword evidence="3" id="KW-1185">Reference proteome</keyword>
<organism evidence="2 3">
    <name type="scientific">Bifidobacterium stellenboschense</name>
    <dbReference type="NCBI Taxonomy" id="762211"/>
    <lineage>
        <taxon>Bacteria</taxon>
        <taxon>Bacillati</taxon>
        <taxon>Actinomycetota</taxon>
        <taxon>Actinomycetes</taxon>
        <taxon>Bifidobacteriales</taxon>
        <taxon>Bifidobacteriaceae</taxon>
        <taxon>Bifidobacterium</taxon>
    </lineage>
</organism>
<accession>A0A087E072</accession>
<evidence type="ECO:0000313" key="2">
    <source>
        <dbReference type="EMBL" id="KFJ01173.1"/>
    </source>
</evidence>
<sequence length="317" mass="36666">MSDEIIMQDEDATARSWVQLFREDVDRRYVSDDQVDRAATIIGTAARMAVERGYAVVDPSRELFAEAKRSKWPWPHLVVRDEDGFMSSFHVSELSKPGSPPKPRTLTGVPKSDAPQWVEGRSREFEPTGMLSLRVNGERPFARQRSLRDTVNSRMDERLSTLFDGLAHEIDASRERVEADRRHEETVEQAQRACRGERLYTALCEEVRLHEDLQSQRAYLDLVEQRLRRTDPDRLADASEDIELMRSRIDARDPLLSGGVDWSNQPDPTDVDVYEYMRRDRHATAFGHEDLYGDRTHRPPYRPPYRSMPSIGNGFFD</sequence>
<proteinExistence type="predicted"/>
<evidence type="ECO:0000256" key="1">
    <source>
        <dbReference type="SAM" id="MobiDB-lite"/>
    </source>
</evidence>
<comment type="caution">
    <text evidence="2">The sequence shown here is derived from an EMBL/GenBank/DDBJ whole genome shotgun (WGS) entry which is preliminary data.</text>
</comment>
<evidence type="ECO:0000313" key="3">
    <source>
        <dbReference type="Proteomes" id="UP000029004"/>
    </source>
</evidence>
<dbReference type="AlphaFoldDB" id="A0A087E072"/>
<dbReference type="RefSeq" id="WP_034526043.1">
    <property type="nucleotide sequence ID" value="NZ_JGZP01000003.1"/>
</dbReference>
<feature type="region of interest" description="Disordered" evidence="1">
    <location>
        <begin position="91"/>
        <end position="115"/>
    </location>
</feature>
<dbReference type="eggNOG" id="ENOG5031V9H">
    <property type="taxonomic scope" value="Bacteria"/>
</dbReference>
<dbReference type="EMBL" id="JGZP01000003">
    <property type="protein sequence ID" value="KFJ01173.1"/>
    <property type="molecule type" value="Genomic_DNA"/>
</dbReference>
<dbReference type="OrthoDB" id="3226815at2"/>
<reference evidence="2 3" key="1">
    <citation type="submission" date="2014-03" db="EMBL/GenBank/DDBJ databases">
        <title>Genomics of Bifidobacteria.</title>
        <authorList>
            <person name="Ventura M."/>
            <person name="Milani C."/>
            <person name="Lugli G.A."/>
        </authorList>
    </citation>
    <scope>NUCLEOTIDE SEQUENCE [LARGE SCALE GENOMIC DNA]</scope>
    <source>
        <strain evidence="2 3">DSM 23968</strain>
    </source>
</reference>
<gene>
    <name evidence="2" type="ORF">BSTEL_0894</name>
</gene>
<protein>
    <submittedName>
        <fullName evidence="2">Uncharacterized protein</fullName>
    </submittedName>
</protein>
<feature type="region of interest" description="Disordered" evidence="1">
    <location>
        <begin position="290"/>
        <end position="317"/>
    </location>
</feature>
<dbReference type="Proteomes" id="UP000029004">
    <property type="component" value="Unassembled WGS sequence"/>
</dbReference>
<name>A0A087E072_9BIFI</name>